<name>A0AAV2HNL4_LYMST</name>
<organism evidence="2 3">
    <name type="scientific">Lymnaea stagnalis</name>
    <name type="common">Great pond snail</name>
    <name type="synonym">Helix stagnalis</name>
    <dbReference type="NCBI Taxonomy" id="6523"/>
    <lineage>
        <taxon>Eukaryota</taxon>
        <taxon>Metazoa</taxon>
        <taxon>Spiralia</taxon>
        <taxon>Lophotrochozoa</taxon>
        <taxon>Mollusca</taxon>
        <taxon>Gastropoda</taxon>
        <taxon>Heterobranchia</taxon>
        <taxon>Euthyneura</taxon>
        <taxon>Panpulmonata</taxon>
        <taxon>Hygrophila</taxon>
        <taxon>Lymnaeoidea</taxon>
        <taxon>Lymnaeidae</taxon>
        <taxon>Lymnaea</taxon>
    </lineage>
</organism>
<gene>
    <name evidence="2" type="ORF">GSLYS_00009247001</name>
</gene>
<dbReference type="AlphaFoldDB" id="A0AAV2HNL4"/>
<keyword evidence="3" id="KW-1185">Reference proteome</keyword>
<feature type="chain" id="PRO_5043483463" evidence="1">
    <location>
        <begin position="23"/>
        <end position="335"/>
    </location>
</feature>
<reference evidence="2 3" key="1">
    <citation type="submission" date="2024-04" db="EMBL/GenBank/DDBJ databases">
        <authorList>
            <consortium name="Genoscope - CEA"/>
            <person name="William W."/>
        </authorList>
    </citation>
    <scope>NUCLEOTIDE SEQUENCE [LARGE SCALE GENOMIC DNA]</scope>
</reference>
<accession>A0AAV2HNL4</accession>
<evidence type="ECO:0000313" key="3">
    <source>
        <dbReference type="Proteomes" id="UP001497497"/>
    </source>
</evidence>
<sequence>MRSLKIYFVILVVVSVADISRATPQDLECKISMSKNPESDVCGKLQCYIKKLPEGVRSILAIKIYDVTDDGSILLATVTGISVRAGESVMSPLTKLELALTQRSHCDRGSFKFQLNYVNGEGDLDVEVILVNADSPPDDPMKGWTLAFRGTANTNKSVYYAYTTKQASDLSVEPGCKQVTSALPCTNHYRNDQVLDNWANINEVAFIVYKNNIEVRRVVFDGKGTTNLNWFSRDRIKTSSWTDLKTESANYFSIDGYLNNFEKTYCNRRFFINHVFDSCPGDSGWFVAIDDKTLVCCPWEAYPAFPVFKYSRGDRYTNWSNGDFDVADVIAVFVR</sequence>
<dbReference type="EMBL" id="CAXITT010000197">
    <property type="protein sequence ID" value="CAL1535287.1"/>
    <property type="molecule type" value="Genomic_DNA"/>
</dbReference>
<evidence type="ECO:0000256" key="1">
    <source>
        <dbReference type="SAM" id="SignalP"/>
    </source>
</evidence>
<keyword evidence="1" id="KW-0732">Signal</keyword>
<comment type="caution">
    <text evidence="2">The sequence shown here is derived from an EMBL/GenBank/DDBJ whole genome shotgun (WGS) entry which is preliminary data.</text>
</comment>
<evidence type="ECO:0000313" key="2">
    <source>
        <dbReference type="EMBL" id="CAL1535287.1"/>
    </source>
</evidence>
<proteinExistence type="predicted"/>
<feature type="signal peptide" evidence="1">
    <location>
        <begin position="1"/>
        <end position="22"/>
    </location>
</feature>
<protein>
    <submittedName>
        <fullName evidence="2">Uncharacterized protein</fullName>
    </submittedName>
</protein>
<dbReference type="Proteomes" id="UP001497497">
    <property type="component" value="Unassembled WGS sequence"/>
</dbReference>